<organism evidence="2 3">
    <name type="scientific">Collichthys lucidus</name>
    <name type="common">Big head croaker</name>
    <name type="synonym">Sciaena lucida</name>
    <dbReference type="NCBI Taxonomy" id="240159"/>
    <lineage>
        <taxon>Eukaryota</taxon>
        <taxon>Metazoa</taxon>
        <taxon>Chordata</taxon>
        <taxon>Craniata</taxon>
        <taxon>Vertebrata</taxon>
        <taxon>Euteleostomi</taxon>
        <taxon>Actinopterygii</taxon>
        <taxon>Neopterygii</taxon>
        <taxon>Teleostei</taxon>
        <taxon>Neoteleostei</taxon>
        <taxon>Acanthomorphata</taxon>
        <taxon>Eupercaria</taxon>
        <taxon>Sciaenidae</taxon>
        <taxon>Collichthys</taxon>
    </lineage>
</organism>
<dbReference type="AlphaFoldDB" id="A0A4U5VDM6"/>
<dbReference type="Proteomes" id="UP000298787">
    <property type="component" value="Chromosome 18"/>
</dbReference>
<proteinExistence type="predicted"/>
<feature type="transmembrane region" description="Helical" evidence="1">
    <location>
        <begin position="15"/>
        <end position="32"/>
    </location>
</feature>
<keyword evidence="3" id="KW-1185">Reference proteome</keyword>
<keyword evidence="1 2" id="KW-0812">Transmembrane</keyword>
<accession>A0A4U5VDM6</accession>
<reference evidence="2 3" key="1">
    <citation type="submission" date="2019-01" db="EMBL/GenBank/DDBJ databases">
        <title>Genome Assembly of Collichthys lucidus.</title>
        <authorList>
            <person name="Cai M."/>
            <person name="Xiao S."/>
        </authorList>
    </citation>
    <scope>NUCLEOTIDE SEQUENCE [LARGE SCALE GENOMIC DNA]</scope>
    <source>
        <strain evidence="2">JT15FE1705JMU</strain>
        <tissue evidence="2">Muscle</tissue>
    </source>
</reference>
<gene>
    <name evidence="2" type="ORF">D9C73_020321</name>
</gene>
<name>A0A4U5VDM6_COLLU</name>
<dbReference type="EMBL" id="CM014095">
    <property type="protein sequence ID" value="TKS86204.1"/>
    <property type="molecule type" value="Genomic_DNA"/>
</dbReference>
<sequence>MSSTRLVMCDVITDVYLMTALVLLRAGVLNMYQRVYRAVAGRNSSDVRPLTEPLAVVSACVPGLHGSRSVSRTIDSPPARCSSSSSSFCFSSTRGSFPSDPARGPCRTLRALQMAGHEWEDWFEREEFIGQISDMRVQNLQGAFGELCSLFVQFPASTAEHTVPE</sequence>
<evidence type="ECO:0000256" key="1">
    <source>
        <dbReference type="SAM" id="Phobius"/>
    </source>
</evidence>
<keyword evidence="1" id="KW-1133">Transmembrane helix</keyword>
<dbReference type="STRING" id="240159.A0A4U5VDM6"/>
<protein>
    <submittedName>
        <fullName evidence="2">Calmin Calponin-like transmembrane domain protein</fullName>
    </submittedName>
</protein>
<keyword evidence="1" id="KW-0472">Membrane</keyword>
<evidence type="ECO:0000313" key="3">
    <source>
        <dbReference type="Proteomes" id="UP000298787"/>
    </source>
</evidence>
<evidence type="ECO:0000313" key="2">
    <source>
        <dbReference type="EMBL" id="TKS86204.1"/>
    </source>
</evidence>